<accession>A0A7V5H5W6</accession>
<evidence type="ECO:0000256" key="1">
    <source>
        <dbReference type="ARBA" id="ARBA00004739"/>
    </source>
</evidence>
<reference evidence="12" key="1">
    <citation type="journal article" date="2020" name="mSystems">
        <title>Genome- and Community-Level Interaction Insights into Carbon Utilization and Element Cycling Functions of Hydrothermarchaeota in Hydrothermal Sediment.</title>
        <authorList>
            <person name="Zhou Z."/>
            <person name="Liu Y."/>
            <person name="Xu W."/>
            <person name="Pan J."/>
            <person name="Luo Z.H."/>
            <person name="Li M."/>
        </authorList>
    </citation>
    <scope>NUCLEOTIDE SEQUENCE [LARGE SCALE GENOMIC DNA]</scope>
    <source>
        <strain evidence="12">HyVt-76</strain>
    </source>
</reference>
<comment type="caution">
    <text evidence="12">The sequence shown here is derived from an EMBL/GenBank/DDBJ whole genome shotgun (WGS) entry which is preliminary data.</text>
</comment>
<evidence type="ECO:0000256" key="10">
    <source>
        <dbReference type="PIRSR" id="PIRSR000196-2"/>
    </source>
</evidence>
<evidence type="ECO:0000256" key="9">
    <source>
        <dbReference type="PIRSR" id="PIRSR000196-1"/>
    </source>
</evidence>
<feature type="binding site" evidence="9">
    <location>
        <position position="91"/>
    </location>
    <ligand>
        <name>substrate</name>
    </ligand>
</feature>
<evidence type="ECO:0000256" key="7">
    <source>
        <dbReference type="ARBA" id="ARBA00023062"/>
    </source>
</evidence>
<keyword evidence="4 10" id="KW-0547">Nucleotide-binding</keyword>
<keyword evidence="6" id="KW-0560">Oxidoreductase</keyword>
<feature type="binding site" evidence="10">
    <location>
        <begin position="219"/>
        <end position="220"/>
    </location>
    <ligand>
        <name>FAD</name>
        <dbReference type="ChEBI" id="CHEBI:57692"/>
    </ligand>
</feature>
<evidence type="ECO:0000256" key="5">
    <source>
        <dbReference type="ARBA" id="ARBA00022827"/>
    </source>
</evidence>
<dbReference type="AlphaFoldDB" id="A0A7V5H5W6"/>
<evidence type="ECO:0000313" key="12">
    <source>
        <dbReference type="EMBL" id="HHE56075.1"/>
    </source>
</evidence>
<comment type="cofactor">
    <cofactor evidence="10">
        <name>FAD</name>
        <dbReference type="ChEBI" id="CHEBI:57692"/>
    </cofactor>
    <text evidence="10">Binds 1 FAD per subunit.</text>
</comment>
<gene>
    <name evidence="12" type="ORF">ENL21_09850</name>
</gene>
<evidence type="ECO:0000256" key="2">
    <source>
        <dbReference type="ARBA" id="ARBA00012695"/>
    </source>
</evidence>
<dbReference type="PIRSF" id="PIRSF000196">
    <property type="entry name" value="Pro_dehydrog"/>
    <property type="match status" value="1"/>
</dbReference>
<dbReference type="InterPro" id="IPR002872">
    <property type="entry name" value="Proline_DH_dom"/>
</dbReference>
<feature type="domain" description="Proline dehydrogenase" evidence="11">
    <location>
        <begin position="39"/>
        <end position="289"/>
    </location>
</feature>
<dbReference type="Proteomes" id="UP000886111">
    <property type="component" value="Unassembled WGS sequence"/>
</dbReference>
<feature type="binding site" evidence="10">
    <location>
        <position position="126"/>
    </location>
    <ligand>
        <name>FAD</name>
        <dbReference type="ChEBI" id="CHEBI:57692"/>
    </ligand>
</feature>
<comment type="catalytic activity">
    <reaction evidence="8">
        <text>L-proline + a quinone = (S)-1-pyrroline-5-carboxylate + a quinol + H(+)</text>
        <dbReference type="Rhea" id="RHEA:23784"/>
        <dbReference type="ChEBI" id="CHEBI:15378"/>
        <dbReference type="ChEBI" id="CHEBI:17388"/>
        <dbReference type="ChEBI" id="CHEBI:24646"/>
        <dbReference type="ChEBI" id="CHEBI:60039"/>
        <dbReference type="ChEBI" id="CHEBI:132124"/>
        <dbReference type="EC" id="1.5.5.2"/>
    </reaction>
</comment>
<feature type="binding site" evidence="10">
    <location>
        <position position="156"/>
    </location>
    <ligand>
        <name>FAD</name>
        <dbReference type="ChEBI" id="CHEBI:57692"/>
    </ligand>
</feature>
<name>A0A7V5H5W6_CALAY</name>
<dbReference type="GO" id="GO:0000166">
    <property type="term" value="F:nucleotide binding"/>
    <property type="evidence" value="ECO:0007669"/>
    <property type="project" value="UniProtKB-KW"/>
</dbReference>
<dbReference type="InterPro" id="IPR015659">
    <property type="entry name" value="Proline_oxidase"/>
</dbReference>
<keyword evidence="5 10" id="KW-0274">FAD</keyword>
<evidence type="ECO:0000256" key="3">
    <source>
        <dbReference type="ARBA" id="ARBA00022630"/>
    </source>
</evidence>
<keyword evidence="3" id="KW-0285">Flavoprotein</keyword>
<dbReference type="PANTHER" id="PTHR13914">
    <property type="entry name" value="PROLINE OXIDASE"/>
    <property type="match status" value="1"/>
</dbReference>
<organism evidence="12">
    <name type="scientific">Caldithrix abyssi</name>
    <dbReference type="NCBI Taxonomy" id="187145"/>
    <lineage>
        <taxon>Bacteria</taxon>
        <taxon>Pseudomonadati</taxon>
        <taxon>Calditrichota</taxon>
        <taxon>Calditrichia</taxon>
        <taxon>Calditrichales</taxon>
        <taxon>Calditrichaceae</taxon>
        <taxon>Caldithrix</taxon>
    </lineage>
</organism>
<dbReference type="PANTHER" id="PTHR13914:SF0">
    <property type="entry name" value="PROLINE DEHYDROGENASE 1, MITOCHONDRIAL"/>
    <property type="match status" value="1"/>
</dbReference>
<dbReference type="UniPathway" id="UPA00261">
    <property type="reaction ID" value="UER00373"/>
</dbReference>
<evidence type="ECO:0000256" key="6">
    <source>
        <dbReference type="ARBA" id="ARBA00023002"/>
    </source>
</evidence>
<dbReference type="EC" id="1.5.5.2" evidence="2"/>
<dbReference type="InterPro" id="IPR008219">
    <property type="entry name" value="PRODH_bac_arc"/>
</dbReference>
<dbReference type="GO" id="GO:0010133">
    <property type="term" value="P:L-proline catabolic process to L-glutamate"/>
    <property type="evidence" value="ECO:0007669"/>
    <property type="project" value="UniProtKB-UniPathway"/>
</dbReference>
<dbReference type="SUPFAM" id="SSF51730">
    <property type="entry name" value="FAD-linked oxidoreductase"/>
    <property type="match status" value="1"/>
</dbReference>
<dbReference type="InterPro" id="IPR029041">
    <property type="entry name" value="FAD-linked_oxidoreductase-like"/>
</dbReference>
<dbReference type="Gene3D" id="3.20.20.220">
    <property type="match status" value="1"/>
</dbReference>
<dbReference type="EMBL" id="DRTD01000742">
    <property type="protein sequence ID" value="HHE56075.1"/>
    <property type="molecule type" value="Genomic_DNA"/>
</dbReference>
<sequence length="302" mass="34952">MKWFDQLIVWGLPLVPKPIVKFFSKIYIAGSTLEEGVAKVKELNAKGIMATMDLLGEFSTDEKICLQAADSYIEMLRTIDREKLDSNVSLKPTHMGLMISKDFCYQNIRRVVQEAQKLGNFVRIDMEDHTTTDTTIEIYLKLKEEFGGQHVGTVIQAYLRRTIDDINHLIEHKANLRLCKGIYVEPKKVAFKDMAIINESFKYNLDKLLSNGCYTGIATHDEKLIYHALTVIDRLKLKRENYEFQMLLGVQEELREILVNTGHRLRVYVPFGKDWYGYSTRRLKENPRMAGYVFKRILSGGK</sequence>
<dbReference type="Pfam" id="PF01619">
    <property type="entry name" value="Pro_dh"/>
    <property type="match status" value="1"/>
</dbReference>
<evidence type="ECO:0000256" key="8">
    <source>
        <dbReference type="ARBA" id="ARBA00048779"/>
    </source>
</evidence>
<dbReference type="GO" id="GO:0004657">
    <property type="term" value="F:proline dehydrogenase activity"/>
    <property type="evidence" value="ECO:0007669"/>
    <property type="project" value="UniProtKB-EC"/>
</dbReference>
<feature type="binding site" evidence="9">
    <location>
        <position position="282"/>
    </location>
    <ligand>
        <name>substrate</name>
    </ligand>
</feature>
<evidence type="ECO:0000256" key="4">
    <source>
        <dbReference type="ARBA" id="ARBA00022741"/>
    </source>
</evidence>
<evidence type="ECO:0000259" key="11">
    <source>
        <dbReference type="Pfam" id="PF01619"/>
    </source>
</evidence>
<protein>
    <recommendedName>
        <fullName evidence="2">proline dehydrogenase</fullName>
        <ecNumber evidence="2">1.5.5.2</ecNumber>
    </recommendedName>
</protein>
<feature type="binding site" evidence="9">
    <location>
        <position position="281"/>
    </location>
    <ligand>
        <name>substrate</name>
    </ligand>
</feature>
<comment type="pathway">
    <text evidence="1">Amino-acid degradation; L-proline degradation into L-glutamate; L-glutamate from L-proline: step 1/2.</text>
</comment>
<proteinExistence type="predicted"/>
<keyword evidence="7" id="KW-0642">Proline metabolism</keyword>